<dbReference type="RefSeq" id="WP_058374751.1">
    <property type="nucleotide sequence ID" value="NZ_CP011035.1"/>
</dbReference>
<organism evidence="3">
    <name type="scientific">Pseudoalteromonas translucida KMM 520</name>
    <dbReference type="NCBI Taxonomy" id="1315283"/>
    <lineage>
        <taxon>Bacteria</taxon>
        <taxon>Pseudomonadati</taxon>
        <taxon>Pseudomonadota</taxon>
        <taxon>Gammaproteobacteria</taxon>
        <taxon>Alteromonadales</taxon>
        <taxon>Pseudoalteromonadaceae</taxon>
        <taxon>Pseudoalteromonas</taxon>
    </lineage>
</organism>
<feature type="transmembrane region" description="Helical" evidence="2">
    <location>
        <begin position="46"/>
        <end position="67"/>
    </location>
</feature>
<dbReference type="Gene3D" id="1.20.120.20">
    <property type="entry name" value="Apolipoprotein"/>
    <property type="match status" value="1"/>
</dbReference>
<accession>A0A0U2NKG6</accession>
<reference evidence="3 4" key="1">
    <citation type="submission" date="2015-03" db="EMBL/GenBank/DDBJ databases">
        <authorList>
            <person name="Murphy D."/>
        </authorList>
    </citation>
    <scope>NUCLEOTIDE SEQUENCE [LARGE SCALE GENOMIC DNA]</scope>
    <source>
        <strain evidence="3 4">KMM 520</strain>
    </source>
</reference>
<keyword evidence="2" id="KW-0472">Membrane</keyword>
<keyword evidence="2" id="KW-1133">Transmembrane helix</keyword>
<evidence type="ECO:0000313" key="4">
    <source>
        <dbReference type="Proteomes" id="UP000065261"/>
    </source>
</evidence>
<keyword evidence="1" id="KW-0175">Coiled coil</keyword>
<dbReference type="GO" id="GO:0005886">
    <property type="term" value="C:plasma membrane"/>
    <property type="evidence" value="ECO:0007669"/>
    <property type="project" value="UniProtKB-SubCell"/>
</dbReference>
<protein>
    <submittedName>
        <fullName evidence="3">Uncharacterized protein</fullName>
    </submittedName>
</protein>
<dbReference type="AlphaFoldDB" id="A0A0U2NKG6"/>
<dbReference type="Proteomes" id="UP000065261">
    <property type="component" value="Chromosome II"/>
</dbReference>
<evidence type="ECO:0000256" key="2">
    <source>
        <dbReference type="SAM" id="Phobius"/>
    </source>
</evidence>
<feature type="transmembrane region" description="Helical" evidence="2">
    <location>
        <begin position="15"/>
        <end position="34"/>
    </location>
</feature>
<sequence>MDILESLLRSFDTNVVSGAVLILMFFVFGSGLFYTKKARQVEFVQFVPTLLTTMGIFGTFLGIVLGLLEFNQNDIEASIPLLLAGLKTAFITSLAGIFLSLVFKTLSTFSFLKPKQPEDSISHATPEAILGAMQAQVAETKVLKEAIVGNEESTLFGQLKILRGDINDNAKTSINIAQEQAVKQQESFEAFSEKLWLKLQDFADTLSKSATEQVIEALKQVISDFNNNLTEQFGDNFKQLNEAVIKLVEWQENYKIQLKEMSDQYAHGVASISATESSVAHISEQSQIIPQSMGELKGVMEVNQHQLAELERHLEAFKDMRDKAVEAVPQIQKQVEATVNDISAAVTTASDHYKTLLTQSDDYIKTHVQTSNDLLDKFAHETEKGINSVGERLIESSDKIATEVDNAGTDFINRTSRTNESLQVSSDALSKNSKEIQYHLEGTVSDLNNHMRDMIEKLVDDAKDITSTMKQANQNLVTDTEQVRDTVVKSAEKLQQRLNEVIDDAATQQINQAKRTFDAMEDEVKKQVGMTGEAVDSQLKLIDTAMQQEINRVMNEMGKALAQVSGKFVDDYIKLTKAMNEVVSQRVM</sequence>
<name>A0A0U2NKG6_9GAMM</name>
<dbReference type="OrthoDB" id="9798009at2"/>
<dbReference type="GO" id="GO:0015031">
    <property type="term" value="P:protein transport"/>
    <property type="evidence" value="ECO:0007669"/>
    <property type="project" value="UniProtKB-KW"/>
</dbReference>
<dbReference type="PATRIC" id="fig|1315283.4.peg.3298"/>
<gene>
    <name evidence="3" type="ORF">PTRA_b0187</name>
</gene>
<feature type="coiled-coil region" evidence="1">
    <location>
        <begin position="455"/>
        <end position="523"/>
    </location>
</feature>
<proteinExistence type="predicted"/>
<feature type="coiled-coil region" evidence="1">
    <location>
        <begin position="300"/>
        <end position="327"/>
    </location>
</feature>
<dbReference type="SUPFAM" id="SSF58113">
    <property type="entry name" value="Apolipoprotein A-I"/>
    <property type="match status" value="1"/>
</dbReference>
<evidence type="ECO:0000313" key="3">
    <source>
        <dbReference type="EMBL" id="ALS34707.1"/>
    </source>
</evidence>
<dbReference type="EMBL" id="CP011035">
    <property type="protein sequence ID" value="ALS34707.1"/>
    <property type="molecule type" value="Genomic_DNA"/>
</dbReference>
<evidence type="ECO:0000256" key="1">
    <source>
        <dbReference type="SAM" id="Coils"/>
    </source>
</evidence>
<feature type="transmembrane region" description="Helical" evidence="2">
    <location>
        <begin position="79"/>
        <end position="103"/>
    </location>
</feature>
<keyword evidence="2" id="KW-0812">Transmembrane</keyword>
<dbReference type="KEGG" id="ptn:PTRA_b0187"/>